<comment type="caution">
    <text evidence="11">The sequence shown here is derived from an EMBL/GenBank/DDBJ whole genome shotgun (WGS) entry which is preliminary data.</text>
</comment>
<keyword evidence="12" id="KW-1185">Reference proteome</keyword>
<keyword evidence="6 8" id="KW-0378">Hydrolase</keyword>
<evidence type="ECO:0000256" key="2">
    <source>
        <dbReference type="ARBA" id="ARBA00004401"/>
    </source>
</evidence>
<name>A0A6A0BE98_9LACT</name>
<dbReference type="PANTHER" id="PTHR43390:SF1">
    <property type="entry name" value="CHLOROPLAST PROCESSING PEPTIDASE"/>
    <property type="match status" value="1"/>
</dbReference>
<dbReference type="EMBL" id="BLLI01000040">
    <property type="protein sequence ID" value="GFH42814.1"/>
    <property type="molecule type" value="Genomic_DNA"/>
</dbReference>
<dbReference type="Gene3D" id="2.10.109.10">
    <property type="entry name" value="Umud Fragment, subunit A"/>
    <property type="match status" value="1"/>
</dbReference>
<evidence type="ECO:0000256" key="4">
    <source>
        <dbReference type="ARBA" id="ARBA00013208"/>
    </source>
</evidence>
<evidence type="ECO:0000256" key="5">
    <source>
        <dbReference type="ARBA" id="ARBA00022670"/>
    </source>
</evidence>
<dbReference type="PROSITE" id="PS00501">
    <property type="entry name" value="SPASE_I_1"/>
    <property type="match status" value="1"/>
</dbReference>
<evidence type="ECO:0000256" key="3">
    <source>
        <dbReference type="ARBA" id="ARBA00009370"/>
    </source>
</evidence>
<dbReference type="PRINTS" id="PR00727">
    <property type="entry name" value="LEADERPTASE"/>
</dbReference>
<dbReference type="NCBIfam" id="TIGR02227">
    <property type="entry name" value="sigpep_I_bact"/>
    <property type="match status" value="1"/>
</dbReference>
<gene>
    <name evidence="11" type="primary">spi</name>
    <name evidence="11" type="ORF">Hs30E_13650</name>
</gene>
<proteinExistence type="inferred from homology"/>
<reference evidence="11 12" key="1">
    <citation type="submission" date="2020-02" db="EMBL/GenBank/DDBJ databases">
        <title>Draft genome sequence of Lactococcus sp. Hs30E4-3.</title>
        <authorList>
            <person name="Noda S."/>
            <person name="Yuki M."/>
            <person name="Ohkuma M."/>
        </authorList>
    </citation>
    <scope>NUCLEOTIDE SEQUENCE [LARGE SCALE GENOMIC DNA]</scope>
    <source>
        <strain evidence="11 12">Hs30E4-3</strain>
    </source>
</reference>
<comment type="catalytic activity">
    <reaction evidence="1 8">
        <text>Cleavage of hydrophobic, N-terminal signal or leader sequences from secreted and periplasmic proteins.</text>
        <dbReference type="EC" id="3.4.21.89"/>
    </reaction>
</comment>
<evidence type="ECO:0000313" key="11">
    <source>
        <dbReference type="EMBL" id="GFH42814.1"/>
    </source>
</evidence>
<evidence type="ECO:0000256" key="7">
    <source>
        <dbReference type="PIRSR" id="PIRSR600223-1"/>
    </source>
</evidence>
<evidence type="ECO:0000313" key="12">
    <source>
        <dbReference type="Proteomes" id="UP000480303"/>
    </source>
</evidence>
<dbReference type="CDD" id="cd06530">
    <property type="entry name" value="S26_SPase_I"/>
    <property type="match status" value="1"/>
</dbReference>
<dbReference type="RefSeq" id="WP_172209155.1">
    <property type="nucleotide sequence ID" value="NZ_BLLI01000040.1"/>
</dbReference>
<dbReference type="GO" id="GO:0004252">
    <property type="term" value="F:serine-type endopeptidase activity"/>
    <property type="evidence" value="ECO:0007669"/>
    <property type="project" value="InterPro"/>
</dbReference>
<dbReference type="Pfam" id="PF10502">
    <property type="entry name" value="Peptidase_S26"/>
    <property type="match status" value="1"/>
</dbReference>
<sequence>MKFLKEWGPFALFIAIILLLRVYVWQPVLVDGHSMDPTLADKERLIIVKTAKIQRFDIVVAKEYDETEKKEKNIVKRVIGMPGDTITFNNDILLINGKATPEPYLEEYQKKFAEDRLQKTYTYNTFFQRLAQDASAFTISATGETKFTVTVPKGQYYLMGDDRIISNDSRRVGTFAKKELVGEAKFRMWPFKKIGVLK</sequence>
<dbReference type="InterPro" id="IPR019533">
    <property type="entry name" value="Peptidase_S26"/>
</dbReference>
<feature type="active site" evidence="7">
    <location>
        <position position="76"/>
    </location>
</feature>
<organism evidence="11 12">
    <name type="scientific">Pseudolactococcus hodotermopsidis</name>
    <dbReference type="NCBI Taxonomy" id="2709157"/>
    <lineage>
        <taxon>Bacteria</taxon>
        <taxon>Bacillati</taxon>
        <taxon>Bacillota</taxon>
        <taxon>Bacilli</taxon>
        <taxon>Lactobacillales</taxon>
        <taxon>Streptococcaceae</taxon>
        <taxon>Pseudolactococcus</taxon>
    </lineage>
</organism>
<evidence type="ECO:0000256" key="1">
    <source>
        <dbReference type="ARBA" id="ARBA00000677"/>
    </source>
</evidence>
<feature type="active site" evidence="7">
    <location>
        <position position="34"/>
    </location>
</feature>
<dbReference type="PANTHER" id="PTHR43390">
    <property type="entry name" value="SIGNAL PEPTIDASE I"/>
    <property type="match status" value="1"/>
</dbReference>
<evidence type="ECO:0000259" key="10">
    <source>
        <dbReference type="Pfam" id="PF10502"/>
    </source>
</evidence>
<dbReference type="GO" id="GO:0009003">
    <property type="term" value="F:signal peptidase activity"/>
    <property type="evidence" value="ECO:0007669"/>
    <property type="project" value="UniProtKB-EC"/>
</dbReference>
<comment type="similarity">
    <text evidence="3 9">Belongs to the peptidase S26 family.</text>
</comment>
<protein>
    <recommendedName>
        <fullName evidence="4 8">Signal peptidase I</fullName>
        <ecNumber evidence="4 8">3.4.21.89</ecNumber>
    </recommendedName>
</protein>
<keyword evidence="5 8" id="KW-0645">Protease</keyword>
<dbReference type="Proteomes" id="UP000480303">
    <property type="component" value="Unassembled WGS sequence"/>
</dbReference>
<dbReference type="InterPro" id="IPR019757">
    <property type="entry name" value="Pept_S26A_signal_pept_1_Lys-AS"/>
</dbReference>
<comment type="subcellular location">
    <subcellularLocation>
        <location evidence="2">Cell membrane</location>
        <topology evidence="2">Single-pass type II membrane protein</topology>
    </subcellularLocation>
    <subcellularLocation>
        <location evidence="9">Membrane</location>
        <topology evidence="9">Single-pass type II membrane protein</topology>
    </subcellularLocation>
</comment>
<dbReference type="InterPro" id="IPR000223">
    <property type="entry name" value="Pept_S26A_signal_pept_1"/>
</dbReference>
<dbReference type="PROSITE" id="PS00760">
    <property type="entry name" value="SPASE_I_2"/>
    <property type="match status" value="1"/>
</dbReference>
<evidence type="ECO:0000256" key="9">
    <source>
        <dbReference type="RuleBase" id="RU362042"/>
    </source>
</evidence>
<dbReference type="SUPFAM" id="SSF51306">
    <property type="entry name" value="LexA/Signal peptidase"/>
    <property type="match status" value="1"/>
</dbReference>
<evidence type="ECO:0000256" key="6">
    <source>
        <dbReference type="ARBA" id="ARBA00022801"/>
    </source>
</evidence>
<evidence type="ECO:0000256" key="8">
    <source>
        <dbReference type="RuleBase" id="RU003993"/>
    </source>
</evidence>
<dbReference type="AlphaFoldDB" id="A0A6A0BE98"/>
<dbReference type="GO" id="GO:0006465">
    <property type="term" value="P:signal peptide processing"/>
    <property type="evidence" value="ECO:0007669"/>
    <property type="project" value="InterPro"/>
</dbReference>
<dbReference type="InterPro" id="IPR036286">
    <property type="entry name" value="LexA/Signal_pep-like_sf"/>
</dbReference>
<accession>A0A6A0BE98</accession>
<dbReference type="InterPro" id="IPR019756">
    <property type="entry name" value="Pept_S26A_signal_pept_1_Ser-AS"/>
</dbReference>
<dbReference type="GO" id="GO:0005886">
    <property type="term" value="C:plasma membrane"/>
    <property type="evidence" value="ECO:0007669"/>
    <property type="project" value="UniProtKB-SubCell"/>
</dbReference>
<dbReference type="EC" id="3.4.21.89" evidence="4 8"/>
<feature type="domain" description="Peptidase S26" evidence="10">
    <location>
        <begin position="5"/>
        <end position="189"/>
    </location>
</feature>